<organism evidence="2 3">
    <name type="scientific">Capsulimonas corticalis</name>
    <dbReference type="NCBI Taxonomy" id="2219043"/>
    <lineage>
        <taxon>Bacteria</taxon>
        <taxon>Bacillati</taxon>
        <taxon>Armatimonadota</taxon>
        <taxon>Armatimonadia</taxon>
        <taxon>Capsulimonadales</taxon>
        <taxon>Capsulimonadaceae</taxon>
        <taxon>Capsulimonas</taxon>
    </lineage>
</organism>
<evidence type="ECO:0000313" key="3">
    <source>
        <dbReference type="Proteomes" id="UP000287394"/>
    </source>
</evidence>
<gene>
    <name evidence="2" type="ORF">CCAX7_63130</name>
</gene>
<dbReference type="Proteomes" id="UP000287394">
    <property type="component" value="Chromosome"/>
</dbReference>
<feature type="region of interest" description="Disordered" evidence="1">
    <location>
        <begin position="254"/>
        <end position="304"/>
    </location>
</feature>
<sequence>MALPVDTAGDSQPALVRNAGGGAVLTVAAGGQIEAEWDFVNDSPDVAGFHLQAEGLPSPDWATGVGEPCSAWAAASGSGCVRLTLTPPREAAPGDYPFQVSMISGGAVVGSGPASLILRVTPARVEVPPVMSDPVAAAETVAAEIAPNTEADGETEAAPVKRARKPAAKKAAVQSQTNTVEASVSAPSVVAESAIVTPVVMEPVNEPPVVREPVVETPLTPPPPVVEARPIVREPIVETIAVAREPVAEPVLESAPIVTPPPSVKPPPQEDLLPVIDYDPKPRREEDEPHDEDDEAEPAEPSIVDPLDGTVIALCPGETKWVRFTFVNDSAQERTYILDEDRSLELGWISLVQDQVNLTRNGRGEVSIRLTPPKNAEPGDYPFLVTVGLQGGTLTPVSLVLSVLATPAVRLAAKAASVSVGPTGCDVDFPLTVDSAGNADTAFRIAVKSPAARTNAAEPAAGPEFLYETAQWRYLFDRELDTLRSPASGRAPQPISIRLRLRRRGIWWFGFRESHTVRVSAAPVTDPSNGGKPGNTVDLTASRWRILPFPWFVFVPILLLLMIYLSGGASSLEVPGAYQDEAGQYWVVNPAGEKKDLSLHWKAAPLALLRLTGQNGDKPILSKVQVGGGTYDDQVAVSNQDRKVTNNYRISRLIGGADRDAVVSFVFTRGDTPLLVTDAVTHQPLTGPDVNLVVPSQGYARLDLRNMSPQSTRIDWWLTKGLQDTSPFQFSYIKNSGSIEQGGVEHWLIRRNPNGPAGAADRIVFVTTDASRPVVSVNLTSGQ</sequence>
<dbReference type="RefSeq" id="WP_119321794.1">
    <property type="nucleotide sequence ID" value="NZ_AP025739.1"/>
</dbReference>
<protein>
    <submittedName>
        <fullName evidence="2">Uncharacterized protein</fullName>
    </submittedName>
</protein>
<dbReference type="EMBL" id="AP025739">
    <property type="protein sequence ID" value="BDI34262.1"/>
    <property type="molecule type" value="Genomic_DNA"/>
</dbReference>
<proteinExistence type="predicted"/>
<evidence type="ECO:0000313" key="2">
    <source>
        <dbReference type="EMBL" id="BDI34262.1"/>
    </source>
</evidence>
<name>A0A402CWT3_9BACT</name>
<dbReference type="AlphaFoldDB" id="A0A402CWT3"/>
<feature type="compositionally biased region" description="Pro residues" evidence="1">
    <location>
        <begin position="258"/>
        <end position="269"/>
    </location>
</feature>
<keyword evidence="3" id="KW-1185">Reference proteome</keyword>
<accession>A0A402CWT3</accession>
<feature type="compositionally biased region" description="Acidic residues" evidence="1">
    <location>
        <begin position="288"/>
        <end position="298"/>
    </location>
</feature>
<feature type="compositionally biased region" description="Basic and acidic residues" evidence="1">
    <location>
        <begin position="278"/>
        <end position="287"/>
    </location>
</feature>
<dbReference type="KEGG" id="ccot:CCAX7_63130"/>
<evidence type="ECO:0000256" key="1">
    <source>
        <dbReference type="SAM" id="MobiDB-lite"/>
    </source>
</evidence>
<reference evidence="2 3" key="1">
    <citation type="journal article" date="2019" name="Int. J. Syst. Evol. Microbiol.">
        <title>Capsulimonas corticalis gen. nov., sp. nov., an aerobic capsulated bacterium, of a novel bacterial order, Capsulimonadales ord. nov., of the class Armatimonadia of the phylum Armatimonadetes.</title>
        <authorList>
            <person name="Li J."/>
            <person name="Kudo C."/>
            <person name="Tonouchi A."/>
        </authorList>
    </citation>
    <scope>NUCLEOTIDE SEQUENCE [LARGE SCALE GENOMIC DNA]</scope>
    <source>
        <strain evidence="2 3">AX-7</strain>
    </source>
</reference>